<evidence type="ECO:0000313" key="3">
    <source>
        <dbReference type="EMBL" id="MRH19999.1"/>
    </source>
</evidence>
<evidence type="ECO:0000313" key="4">
    <source>
        <dbReference type="Proteomes" id="UP000466730"/>
    </source>
</evidence>
<name>A0A844BBG5_9RHOB</name>
<dbReference type="EMBL" id="WJPO01000003">
    <property type="protein sequence ID" value="MRH19999.1"/>
    <property type="molecule type" value="Genomic_DNA"/>
</dbReference>
<dbReference type="AlphaFoldDB" id="A0A844BBG5"/>
<accession>A0A844BBG5</accession>
<feature type="signal peptide" evidence="2">
    <location>
        <begin position="1"/>
        <end position="17"/>
    </location>
</feature>
<keyword evidence="4" id="KW-1185">Reference proteome</keyword>
<dbReference type="OrthoDB" id="7871639at2"/>
<reference evidence="3 4" key="1">
    <citation type="submission" date="2019-11" db="EMBL/GenBank/DDBJ databases">
        <title>Draft Whole-Genome sequence of the marine photosynthetic bacterium Rhodovulum strictum DSM 11289.</title>
        <authorList>
            <person name="Kyndt J.A."/>
            <person name="Meyer T.E."/>
        </authorList>
    </citation>
    <scope>NUCLEOTIDE SEQUENCE [LARGE SCALE GENOMIC DNA]</scope>
    <source>
        <strain evidence="3 4">DSM 11289</strain>
    </source>
</reference>
<dbReference type="Proteomes" id="UP000466730">
    <property type="component" value="Unassembled WGS sequence"/>
</dbReference>
<dbReference type="RefSeq" id="WP_153747319.1">
    <property type="nucleotide sequence ID" value="NZ_BAAADI010000006.1"/>
</dbReference>
<sequence>MKRTAGLCLVLALGACAAVPKHGPSAPPAEPAVPVAAVRPPPTSARTAEEFDTTTPAQREAVRTAPRGGDARLGLSVASLGDPTDPGFWAVTPLVSRVRPGRLVDPVTGISVQVELRPRAAAPGSGTLVSLPAMRALGVPLTALREIAIHAAE</sequence>
<evidence type="ECO:0000256" key="2">
    <source>
        <dbReference type="SAM" id="SignalP"/>
    </source>
</evidence>
<feature type="chain" id="PRO_5032879798" evidence="2">
    <location>
        <begin position="18"/>
        <end position="153"/>
    </location>
</feature>
<organism evidence="3 4">
    <name type="scientific">Rhodovulum strictum</name>
    <dbReference type="NCBI Taxonomy" id="58314"/>
    <lineage>
        <taxon>Bacteria</taxon>
        <taxon>Pseudomonadati</taxon>
        <taxon>Pseudomonadota</taxon>
        <taxon>Alphaproteobacteria</taxon>
        <taxon>Rhodobacterales</taxon>
        <taxon>Paracoccaceae</taxon>
        <taxon>Rhodovulum</taxon>
    </lineage>
</organism>
<keyword evidence="2" id="KW-0732">Signal</keyword>
<protein>
    <submittedName>
        <fullName evidence="3">D-galactarate dehydratase</fullName>
    </submittedName>
</protein>
<comment type="caution">
    <text evidence="3">The sequence shown here is derived from an EMBL/GenBank/DDBJ whole genome shotgun (WGS) entry which is preliminary data.</text>
</comment>
<proteinExistence type="predicted"/>
<dbReference type="PROSITE" id="PS51257">
    <property type="entry name" value="PROKAR_LIPOPROTEIN"/>
    <property type="match status" value="1"/>
</dbReference>
<gene>
    <name evidence="3" type="ORF">GH815_03245</name>
</gene>
<feature type="region of interest" description="Disordered" evidence="1">
    <location>
        <begin position="42"/>
        <end position="70"/>
    </location>
</feature>
<evidence type="ECO:0000256" key="1">
    <source>
        <dbReference type="SAM" id="MobiDB-lite"/>
    </source>
</evidence>